<dbReference type="PANTHER" id="PTHR43783:SF1">
    <property type="entry name" value="UDP-N-ACETYLGLUCOSAMINE 1-CARBOXYVINYLTRANSFERASE"/>
    <property type="match status" value="1"/>
</dbReference>
<evidence type="ECO:0000256" key="4">
    <source>
        <dbReference type="ARBA" id="ARBA00022618"/>
    </source>
</evidence>
<evidence type="ECO:0000313" key="15">
    <source>
        <dbReference type="Proteomes" id="UP001275932"/>
    </source>
</evidence>
<keyword evidence="12" id="KW-0670">Pyruvate</keyword>
<keyword evidence="8 12" id="KW-0131">Cell cycle</keyword>
<reference evidence="14 15" key="1">
    <citation type="submission" date="2022-03" db="EMBL/GenBank/DDBJ databases">
        <title>Novel taxa within the pig intestine.</title>
        <authorList>
            <person name="Wylensek D."/>
            <person name="Bishof K."/>
            <person name="Afrizal A."/>
            <person name="Clavel T."/>
        </authorList>
    </citation>
    <scope>NUCLEOTIDE SEQUENCE [LARGE SCALE GENOMIC DNA]</scope>
    <source>
        <strain evidence="14 15">CLA-KB-P66</strain>
    </source>
</reference>
<feature type="binding site" evidence="12">
    <location>
        <begin position="121"/>
        <end position="125"/>
    </location>
    <ligand>
        <name>UDP-N-acetyl-alpha-D-glucosamine</name>
        <dbReference type="ChEBI" id="CHEBI:57705"/>
    </ligand>
</feature>
<evidence type="ECO:0000256" key="5">
    <source>
        <dbReference type="ARBA" id="ARBA00022679"/>
    </source>
</evidence>
<dbReference type="Gene3D" id="3.65.10.10">
    <property type="entry name" value="Enolpyruvate transferase domain"/>
    <property type="match status" value="2"/>
</dbReference>
<accession>A0ABU4WEA7</accession>
<feature type="modified residue" description="2-(S-cysteinyl)pyruvic acid O-phosphothioketal" evidence="12">
    <location>
        <position position="116"/>
    </location>
</feature>
<feature type="binding site" evidence="12">
    <location>
        <position position="92"/>
    </location>
    <ligand>
        <name>UDP-N-acetyl-alpha-D-glucosamine</name>
        <dbReference type="ChEBI" id="CHEBI:57705"/>
    </ligand>
</feature>
<evidence type="ECO:0000256" key="11">
    <source>
        <dbReference type="ARBA" id="ARBA00047527"/>
    </source>
</evidence>
<dbReference type="HAMAP" id="MF_00111">
    <property type="entry name" value="MurA"/>
    <property type="match status" value="1"/>
</dbReference>
<sequence>MDAMRIKGGVRLQGEVCVSGAKNACLPMFAATLLTDQKCVIKNVPDLSDVRFMAEIVASLGAKVSNPKPNVWEIEAKNISSRAPYDLVRKMRASICLLGPLSARMKRAEVSMPGGCVIGARPIDLHIKGLKALNCAIETEGGYLKVDARRMKGANIFLGGRFGSTVTGTANILMASVLASGTTIIENAACEPEIADLCKMLAKMGAIIDGIGSPTLEITGVPKLGGAEHTVLPDRIEAGTWIIATLATRGKVLIKGAVKKDLGALIDILESAGANIQIKSKSDIFVDGEGLKLKPVEAVTMPHPGFPTDLQAQLTTLMTQVSGISIITERIYPERFMHVSELGRMGADIVREGPSAIIRGKTPLSGAPIMASDLRASAALLIAALCAKGETFIQRIYHLDRGYESIDKKLALLGAKVERISDSDLPSF</sequence>
<dbReference type="Pfam" id="PF00275">
    <property type="entry name" value="EPSP_synthase"/>
    <property type="match status" value="1"/>
</dbReference>
<evidence type="ECO:0000256" key="2">
    <source>
        <dbReference type="ARBA" id="ARBA00004752"/>
    </source>
</evidence>
<keyword evidence="3 12" id="KW-0963">Cytoplasm</keyword>
<comment type="subcellular location">
    <subcellularLocation>
        <location evidence="1 12">Cytoplasm</location>
    </subcellularLocation>
</comment>
<keyword evidence="9 12" id="KW-0961">Cell wall biogenesis/degradation</keyword>
<evidence type="ECO:0000313" key="14">
    <source>
        <dbReference type="EMBL" id="MDX8414900.1"/>
    </source>
</evidence>
<evidence type="ECO:0000256" key="6">
    <source>
        <dbReference type="ARBA" id="ARBA00022960"/>
    </source>
</evidence>
<dbReference type="InterPro" id="IPR050068">
    <property type="entry name" value="MurA_subfamily"/>
</dbReference>
<dbReference type="EMBL" id="JALBUT010000001">
    <property type="protein sequence ID" value="MDX8414900.1"/>
    <property type="molecule type" value="Genomic_DNA"/>
</dbReference>
<evidence type="ECO:0000259" key="13">
    <source>
        <dbReference type="Pfam" id="PF00275"/>
    </source>
</evidence>
<dbReference type="InterPro" id="IPR005750">
    <property type="entry name" value="UDP_GlcNAc_COvinyl_MurA"/>
</dbReference>
<dbReference type="Proteomes" id="UP001275932">
    <property type="component" value="Unassembled WGS sequence"/>
</dbReference>
<evidence type="ECO:0000256" key="10">
    <source>
        <dbReference type="ARBA" id="ARBA00038367"/>
    </source>
</evidence>
<comment type="catalytic activity">
    <reaction evidence="11 12">
        <text>phosphoenolpyruvate + UDP-N-acetyl-alpha-D-glucosamine = UDP-N-acetyl-3-O-(1-carboxyvinyl)-alpha-D-glucosamine + phosphate</text>
        <dbReference type="Rhea" id="RHEA:18681"/>
        <dbReference type="ChEBI" id="CHEBI:43474"/>
        <dbReference type="ChEBI" id="CHEBI:57705"/>
        <dbReference type="ChEBI" id="CHEBI:58702"/>
        <dbReference type="ChEBI" id="CHEBI:68483"/>
        <dbReference type="EC" id="2.5.1.7"/>
    </reaction>
</comment>
<dbReference type="NCBIfam" id="NF006873">
    <property type="entry name" value="PRK09369.1"/>
    <property type="match status" value="1"/>
</dbReference>
<dbReference type="EC" id="2.5.1.7" evidence="12"/>
<feature type="binding site" evidence="12">
    <location>
        <begin position="22"/>
        <end position="23"/>
    </location>
    <ligand>
        <name>phosphoenolpyruvate</name>
        <dbReference type="ChEBI" id="CHEBI:58702"/>
    </ligand>
</feature>
<dbReference type="InterPro" id="IPR001986">
    <property type="entry name" value="Enolpyruvate_Tfrase_dom"/>
</dbReference>
<proteinExistence type="inferred from homology"/>
<comment type="similarity">
    <text evidence="10 12">Belongs to the EPSP synthase family. MurA subfamily.</text>
</comment>
<evidence type="ECO:0000256" key="7">
    <source>
        <dbReference type="ARBA" id="ARBA00022984"/>
    </source>
</evidence>
<evidence type="ECO:0000256" key="8">
    <source>
        <dbReference type="ARBA" id="ARBA00023306"/>
    </source>
</evidence>
<keyword evidence="5 12" id="KW-0808">Transferase</keyword>
<evidence type="ECO:0000256" key="1">
    <source>
        <dbReference type="ARBA" id="ARBA00004496"/>
    </source>
</evidence>
<comment type="function">
    <text evidence="12">Cell wall formation. Adds enolpyruvyl to UDP-N-acetylglucosamine.</text>
</comment>
<keyword evidence="15" id="KW-1185">Reference proteome</keyword>
<evidence type="ECO:0000256" key="9">
    <source>
        <dbReference type="ARBA" id="ARBA00023316"/>
    </source>
</evidence>
<keyword evidence="6 12" id="KW-0133">Cell shape</keyword>
<dbReference type="InterPro" id="IPR013792">
    <property type="entry name" value="RNA3'P_cycl/enolpyr_Trfase_a/b"/>
</dbReference>
<gene>
    <name evidence="12 14" type="primary">murA</name>
    <name evidence="14" type="ORF">MOX91_01695</name>
</gene>
<comment type="pathway">
    <text evidence="2 12">Cell wall biogenesis; peptidoglycan biosynthesis.</text>
</comment>
<dbReference type="NCBIfam" id="TIGR01072">
    <property type="entry name" value="murA"/>
    <property type="match status" value="1"/>
</dbReference>
<name>A0ABU4WEA7_9BACT</name>
<dbReference type="RefSeq" id="WP_370396344.1">
    <property type="nucleotide sequence ID" value="NZ_JALBUT010000001.1"/>
</dbReference>
<feature type="domain" description="Enolpyruvate transferase" evidence="13">
    <location>
        <begin position="7"/>
        <end position="410"/>
    </location>
</feature>
<dbReference type="CDD" id="cd01555">
    <property type="entry name" value="UdpNAET"/>
    <property type="match status" value="1"/>
</dbReference>
<dbReference type="InterPro" id="IPR036968">
    <property type="entry name" value="Enolpyruvate_Tfrase_sf"/>
</dbReference>
<evidence type="ECO:0000256" key="12">
    <source>
        <dbReference type="HAMAP-Rule" id="MF_00111"/>
    </source>
</evidence>
<feature type="binding site" evidence="12">
    <location>
        <position position="331"/>
    </location>
    <ligand>
        <name>UDP-N-acetyl-alpha-D-glucosamine</name>
        <dbReference type="ChEBI" id="CHEBI:57705"/>
    </ligand>
</feature>
<keyword evidence="7 12" id="KW-0573">Peptidoglycan synthesis</keyword>
<evidence type="ECO:0000256" key="3">
    <source>
        <dbReference type="ARBA" id="ARBA00022490"/>
    </source>
</evidence>
<feature type="active site" description="Proton donor" evidence="12">
    <location>
        <position position="116"/>
    </location>
</feature>
<organism evidence="14 15">
    <name type="scientific">Intestinicryptomonas porci</name>
    <dbReference type="NCBI Taxonomy" id="2926320"/>
    <lineage>
        <taxon>Bacteria</taxon>
        <taxon>Pseudomonadati</taxon>
        <taxon>Verrucomicrobiota</taxon>
        <taxon>Opitutia</taxon>
        <taxon>Opitutales</taxon>
        <taxon>Intestinicryptomonaceae</taxon>
        <taxon>Intestinicryptomonas</taxon>
    </lineage>
</organism>
<comment type="caution">
    <text evidence="12">Lacks conserved residue(s) required for the propagation of feature annotation.</text>
</comment>
<feature type="binding site" evidence="12">
    <location>
        <position position="309"/>
    </location>
    <ligand>
        <name>UDP-N-acetyl-alpha-D-glucosamine</name>
        <dbReference type="ChEBI" id="CHEBI:57705"/>
    </ligand>
</feature>
<dbReference type="SUPFAM" id="SSF55205">
    <property type="entry name" value="EPT/RTPC-like"/>
    <property type="match status" value="1"/>
</dbReference>
<dbReference type="PANTHER" id="PTHR43783">
    <property type="entry name" value="UDP-N-ACETYLGLUCOSAMINE 1-CARBOXYVINYLTRANSFERASE"/>
    <property type="match status" value="1"/>
</dbReference>
<comment type="caution">
    <text evidence="14">The sequence shown here is derived from an EMBL/GenBank/DDBJ whole genome shotgun (WGS) entry which is preliminary data.</text>
</comment>
<dbReference type="GO" id="GO:0008760">
    <property type="term" value="F:UDP-N-acetylglucosamine 1-carboxyvinyltransferase activity"/>
    <property type="evidence" value="ECO:0007669"/>
    <property type="project" value="UniProtKB-EC"/>
</dbReference>
<keyword evidence="4 12" id="KW-0132">Cell division</keyword>
<protein>
    <recommendedName>
        <fullName evidence="12">UDP-N-acetylglucosamine 1-carboxyvinyltransferase</fullName>
        <ecNumber evidence="12">2.5.1.7</ecNumber>
    </recommendedName>
    <alternativeName>
        <fullName evidence="12">Enoylpyruvate transferase</fullName>
    </alternativeName>
    <alternativeName>
        <fullName evidence="12">UDP-N-acetylglucosamine enolpyruvyl transferase</fullName>
        <shortName evidence="12">EPT</shortName>
    </alternativeName>
</protein>